<reference evidence="3" key="4">
    <citation type="submission" date="2020-10" db="EMBL/GenBank/DDBJ databases">
        <authorList>
            <person name="Bassil N.M."/>
            <person name="Lloyd J.R."/>
        </authorList>
    </citation>
    <scope>NUCLEOTIDE SEQUENCE</scope>
    <source>
        <strain evidence="3">NB2006</strain>
    </source>
</reference>
<evidence type="ECO:0000313" key="2">
    <source>
        <dbReference type="EMBL" id="OIJ14977.1"/>
    </source>
</evidence>
<evidence type="ECO:0000259" key="1">
    <source>
        <dbReference type="SMART" id="SM01058"/>
    </source>
</evidence>
<dbReference type="InterPro" id="IPR036101">
    <property type="entry name" value="CarD-like/TRCF_RID_sf"/>
</dbReference>
<organism evidence="2 4">
    <name type="scientific">Anaerobacillus isosaccharinicus</name>
    <dbReference type="NCBI Taxonomy" id="1532552"/>
    <lineage>
        <taxon>Bacteria</taxon>
        <taxon>Bacillati</taxon>
        <taxon>Bacillota</taxon>
        <taxon>Bacilli</taxon>
        <taxon>Bacillales</taxon>
        <taxon>Bacillaceae</taxon>
        <taxon>Anaerobacillus</taxon>
    </lineage>
</organism>
<dbReference type="OrthoDB" id="9786074at2"/>
<gene>
    <name evidence="3" type="ORF">AWH56_000260</name>
    <name evidence="2" type="ORF">AWH56_12230</name>
</gene>
<proteinExistence type="predicted"/>
<dbReference type="InterPro" id="IPR042215">
    <property type="entry name" value="CarD-like_C"/>
</dbReference>
<dbReference type="PANTHER" id="PTHR38447">
    <property type="entry name" value="TRANSCRIPTION FACTOR YDEB-RELATED"/>
    <property type="match status" value="1"/>
</dbReference>
<protein>
    <submittedName>
        <fullName evidence="2 3">Transcriptional regulator</fullName>
    </submittedName>
</protein>
<reference evidence="3 4" key="3">
    <citation type="journal article" date="2019" name="Int. J. Syst. Evol. Microbiol.">
        <title>Anaerobacillus isosaccharinicus sp. nov., an alkaliphilic bacterium which degrades isosaccharinic acid.</title>
        <authorList>
            <person name="Bassil N.M."/>
            <person name="Lloyd J.R."/>
        </authorList>
    </citation>
    <scope>NUCLEOTIDE SEQUENCE [LARGE SCALE GENOMIC DNA]</scope>
    <source>
        <strain evidence="3 4">NB2006</strain>
    </source>
</reference>
<dbReference type="AlphaFoldDB" id="A0A1S2LTI1"/>
<accession>A0A1S2LTI1</accession>
<dbReference type="InterPro" id="IPR048792">
    <property type="entry name" value="CarD_C"/>
</dbReference>
<dbReference type="SUPFAM" id="SSF141259">
    <property type="entry name" value="CarD-like"/>
    <property type="match status" value="1"/>
</dbReference>
<name>A0A1S2LTI1_9BACI</name>
<dbReference type="SMART" id="SM01058">
    <property type="entry name" value="CarD_TRCF"/>
    <property type="match status" value="1"/>
</dbReference>
<dbReference type="RefSeq" id="WP_071317367.1">
    <property type="nucleotide sequence ID" value="NZ_CP063356.2"/>
</dbReference>
<dbReference type="KEGG" id="aia:AWH56_000260"/>
<dbReference type="EMBL" id="CP063356">
    <property type="protein sequence ID" value="QOY36168.1"/>
    <property type="molecule type" value="Genomic_DNA"/>
</dbReference>
<feature type="domain" description="CarD-like/TRCF RNAP-interacting" evidence="1">
    <location>
        <begin position="1"/>
        <end position="111"/>
    </location>
</feature>
<sequence length="165" mass="18815">MFNVGDHVVYPYHGAGTIRDIEVKEVLGEKLSYFVLYFPLNDVTLMLPEDRINSSGLRKVIEENQLDELIYALQNGIQTKNENPKQYSRENENLLKTGNIIDAAHVIANLSLKDYERTNGLHIQDRKNLDKAKQFIVSELVLANDMTEEEAYAFIDENVQISQGA</sequence>
<reference evidence="2 4" key="1">
    <citation type="submission" date="2016-10" db="EMBL/GenBank/DDBJ databases">
        <title>Draft genome sequences of four alkaliphilic bacteria belonging to the Anaerobacillus genus.</title>
        <authorList>
            <person name="Bassil N.M."/>
            <person name="Lloyd J.R."/>
        </authorList>
    </citation>
    <scope>NUCLEOTIDE SEQUENCE [LARGE SCALE GENOMIC DNA]</scope>
    <source>
        <strain evidence="2 4">NB2006</strain>
    </source>
</reference>
<dbReference type="PANTHER" id="PTHR38447:SF1">
    <property type="entry name" value="RNA POLYMERASE-BINDING TRANSCRIPTION FACTOR CARD"/>
    <property type="match status" value="1"/>
</dbReference>
<evidence type="ECO:0000313" key="3">
    <source>
        <dbReference type="EMBL" id="QOY36168.1"/>
    </source>
</evidence>
<keyword evidence="4" id="KW-1185">Reference proteome</keyword>
<dbReference type="Proteomes" id="UP000180175">
    <property type="component" value="Chromosome"/>
</dbReference>
<dbReference type="Gene3D" id="1.20.58.1290">
    <property type="entry name" value="CarD-like, C-terminal domain"/>
    <property type="match status" value="1"/>
</dbReference>
<dbReference type="Pfam" id="PF21095">
    <property type="entry name" value="CarD_C"/>
    <property type="match status" value="1"/>
</dbReference>
<dbReference type="GO" id="GO:0009303">
    <property type="term" value="P:rRNA transcription"/>
    <property type="evidence" value="ECO:0007669"/>
    <property type="project" value="TreeGrafter"/>
</dbReference>
<dbReference type="Gene3D" id="2.40.10.170">
    <property type="match status" value="1"/>
</dbReference>
<dbReference type="EMBL" id="LQXD01000109">
    <property type="protein sequence ID" value="OIJ14977.1"/>
    <property type="molecule type" value="Genomic_DNA"/>
</dbReference>
<dbReference type="InterPro" id="IPR003711">
    <property type="entry name" value="CarD-like/TRCF_RID"/>
</dbReference>
<dbReference type="Pfam" id="PF02559">
    <property type="entry name" value="CarD_TRCF_RID"/>
    <property type="match status" value="1"/>
</dbReference>
<evidence type="ECO:0000313" key="4">
    <source>
        <dbReference type="Proteomes" id="UP000180175"/>
    </source>
</evidence>
<reference evidence="3 4" key="2">
    <citation type="journal article" date="2017" name="Genome Announc.">
        <title>Draft Genome Sequences of Four Alkaliphilic Bacteria Belonging to the Anaerobacillus Genus.</title>
        <authorList>
            <person name="Bassil N.M."/>
            <person name="Lloyd J.R."/>
        </authorList>
    </citation>
    <scope>NUCLEOTIDE SEQUENCE [LARGE SCALE GENOMIC DNA]</scope>
    <source>
        <strain evidence="3 4">NB2006</strain>
    </source>
</reference>
<dbReference type="InterPro" id="IPR052531">
    <property type="entry name" value="CarD-like_regulator"/>
</dbReference>